<feature type="compositionally biased region" description="Basic and acidic residues" evidence="1">
    <location>
        <begin position="94"/>
        <end position="110"/>
    </location>
</feature>
<reference evidence="2" key="2">
    <citation type="submission" date="2020-09" db="EMBL/GenBank/DDBJ databases">
        <authorList>
            <person name="Sun Q."/>
            <person name="Sedlacek I."/>
        </authorList>
    </citation>
    <scope>NUCLEOTIDE SEQUENCE</scope>
    <source>
        <strain evidence="2">CCM 7897</strain>
    </source>
</reference>
<name>A0A917F8N2_9HYPH</name>
<evidence type="ECO:0000313" key="3">
    <source>
        <dbReference type="Proteomes" id="UP000606044"/>
    </source>
</evidence>
<evidence type="ECO:0000256" key="1">
    <source>
        <dbReference type="SAM" id="MobiDB-lite"/>
    </source>
</evidence>
<proteinExistence type="predicted"/>
<comment type="caution">
    <text evidence="2">The sequence shown here is derived from an EMBL/GenBank/DDBJ whole genome shotgun (WGS) entry which is preliminary data.</text>
</comment>
<dbReference type="Proteomes" id="UP000606044">
    <property type="component" value="Unassembled WGS sequence"/>
</dbReference>
<keyword evidence="3" id="KW-1185">Reference proteome</keyword>
<gene>
    <name evidence="2" type="ORF">GCM10007301_14320</name>
</gene>
<feature type="region of interest" description="Disordered" evidence="1">
    <location>
        <begin position="89"/>
        <end position="110"/>
    </location>
</feature>
<organism evidence="2 3">
    <name type="scientific">Azorhizobium oxalatiphilum</name>
    <dbReference type="NCBI Taxonomy" id="980631"/>
    <lineage>
        <taxon>Bacteria</taxon>
        <taxon>Pseudomonadati</taxon>
        <taxon>Pseudomonadota</taxon>
        <taxon>Alphaproteobacteria</taxon>
        <taxon>Hyphomicrobiales</taxon>
        <taxon>Xanthobacteraceae</taxon>
        <taxon>Azorhizobium</taxon>
    </lineage>
</organism>
<reference evidence="2" key="1">
    <citation type="journal article" date="2014" name="Int. J. Syst. Evol. Microbiol.">
        <title>Complete genome sequence of Corynebacterium casei LMG S-19264T (=DSM 44701T), isolated from a smear-ripened cheese.</title>
        <authorList>
            <consortium name="US DOE Joint Genome Institute (JGI-PGF)"/>
            <person name="Walter F."/>
            <person name="Albersmeier A."/>
            <person name="Kalinowski J."/>
            <person name="Ruckert C."/>
        </authorList>
    </citation>
    <scope>NUCLEOTIDE SEQUENCE</scope>
    <source>
        <strain evidence="2">CCM 7897</strain>
    </source>
</reference>
<sequence>MRPQQGAERLRITEFRTGSAVGARMRAAVLVLGAALSLAGCAGDSPMAFLDPKVPDVPKVEPANYITIGAPEVKRRPTLSPADQTKLQQQLEGLSKDNGKSVEQAIEKGV</sequence>
<dbReference type="EMBL" id="BMCT01000001">
    <property type="protein sequence ID" value="GGF55801.1"/>
    <property type="molecule type" value="Genomic_DNA"/>
</dbReference>
<protein>
    <submittedName>
        <fullName evidence="2">Uncharacterized protein</fullName>
    </submittedName>
</protein>
<dbReference type="AlphaFoldDB" id="A0A917F8N2"/>
<evidence type="ECO:0000313" key="2">
    <source>
        <dbReference type="EMBL" id="GGF55801.1"/>
    </source>
</evidence>
<accession>A0A917F8N2</accession>
<dbReference type="RefSeq" id="WP_188576665.1">
    <property type="nucleotide sequence ID" value="NZ_BMCT01000001.1"/>
</dbReference>